<evidence type="ECO:0000313" key="4">
    <source>
        <dbReference type="Proteomes" id="UP000320431"/>
    </source>
</evidence>
<dbReference type="KEGG" id="lmb:C9I47_2115"/>
<name>A0A2U9TB72_9GAMM</name>
<reference evidence="1 3" key="1">
    <citation type="submission" date="2018-05" db="EMBL/GenBank/DDBJ databases">
        <title>The complete genome of Lysobacter maris HZ9B, a marine bacterium antagonistic against terrestrial plant pathogens.</title>
        <authorList>
            <person name="Zhang X.-Q."/>
        </authorList>
    </citation>
    <scope>NUCLEOTIDE SEQUENCE [LARGE SCALE GENOMIC DNA]</scope>
    <source>
        <strain evidence="1 3">HZ9B</strain>
    </source>
</reference>
<sequence>MPGPPQRGGRSLPGEAMPRRRWRLTLSKLGVRDRTRAVLKAFELQLV</sequence>
<reference evidence="2 4" key="2">
    <citation type="submission" date="2019-10" db="EMBL/GenBank/DDBJ databases">
        <title>Lysobacter alkalisoli sp. nov., isolated from saline-alkaline soil.</title>
        <authorList>
            <person name="Sun J.-Q."/>
        </authorList>
    </citation>
    <scope>NUCLEOTIDE SEQUENCE [LARGE SCALE GENOMIC DNA]</scope>
    <source>
        <strain evidence="2 4">KCTC 42381</strain>
    </source>
</reference>
<evidence type="ECO:0000313" key="1">
    <source>
        <dbReference type="EMBL" id="AWV07798.1"/>
    </source>
</evidence>
<dbReference type="Proteomes" id="UP000249447">
    <property type="component" value="Chromosome"/>
</dbReference>
<evidence type="ECO:0000313" key="3">
    <source>
        <dbReference type="Proteomes" id="UP000249447"/>
    </source>
</evidence>
<dbReference type="EMBL" id="CP029843">
    <property type="protein sequence ID" value="AWV07798.1"/>
    <property type="molecule type" value="Genomic_DNA"/>
</dbReference>
<dbReference type="EMBL" id="VICD02000213">
    <property type="protein sequence ID" value="KAB8180344.1"/>
    <property type="molecule type" value="Genomic_DNA"/>
</dbReference>
<proteinExistence type="predicted"/>
<accession>A0A2U9TB72</accession>
<dbReference type="AlphaFoldDB" id="A0A2U9TB72"/>
<dbReference type="Proteomes" id="UP000320431">
    <property type="component" value="Unassembled WGS sequence"/>
</dbReference>
<evidence type="ECO:0000313" key="2">
    <source>
        <dbReference type="EMBL" id="KAB8180344.1"/>
    </source>
</evidence>
<organism evidence="1 3">
    <name type="scientific">Marilutibacter maris</name>
    <dbReference type="NCBI Taxonomy" id="1605891"/>
    <lineage>
        <taxon>Bacteria</taxon>
        <taxon>Pseudomonadati</taxon>
        <taxon>Pseudomonadota</taxon>
        <taxon>Gammaproteobacteria</taxon>
        <taxon>Lysobacterales</taxon>
        <taxon>Lysobacteraceae</taxon>
        <taxon>Marilutibacter</taxon>
    </lineage>
</organism>
<dbReference type="OrthoDB" id="6027212at2"/>
<protein>
    <submittedName>
        <fullName evidence="1">Transcriptional regulator</fullName>
    </submittedName>
</protein>
<keyword evidence="3" id="KW-1185">Reference proteome</keyword>
<gene>
    <name evidence="1" type="ORF">C9I47_2115</name>
    <name evidence="2" type="ORF">FKV24_012480</name>
</gene>